<evidence type="ECO:0000313" key="1">
    <source>
        <dbReference type="EMBL" id="CAF0762361.1"/>
    </source>
</evidence>
<protein>
    <submittedName>
        <fullName evidence="1">Uncharacterized protein</fullName>
    </submittedName>
</protein>
<organism evidence="1 2">
    <name type="scientific">Brachionus calyciflorus</name>
    <dbReference type="NCBI Taxonomy" id="104777"/>
    <lineage>
        <taxon>Eukaryota</taxon>
        <taxon>Metazoa</taxon>
        <taxon>Spiralia</taxon>
        <taxon>Gnathifera</taxon>
        <taxon>Rotifera</taxon>
        <taxon>Eurotatoria</taxon>
        <taxon>Monogononta</taxon>
        <taxon>Pseudotrocha</taxon>
        <taxon>Ploima</taxon>
        <taxon>Brachionidae</taxon>
        <taxon>Brachionus</taxon>
    </lineage>
</organism>
<keyword evidence="2" id="KW-1185">Reference proteome</keyword>
<accession>A0A813Q5F4</accession>
<evidence type="ECO:0000313" key="2">
    <source>
        <dbReference type="Proteomes" id="UP000663879"/>
    </source>
</evidence>
<reference evidence="1" key="1">
    <citation type="submission" date="2021-02" db="EMBL/GenBank/DDBJ databases">
        <authorList>
            <person name="Nowell W R."/>
        </authorList>
    </citation>
    <scope>NUCLEOTIDE SEQUENCE</scope>
    <source>
        <strain evidence="1">Ploen Becks lab</strain>
    </source>
</reference>
<dbReference type="AlphaFoldDB" id="A0A813Q5F4"/>
<proteinExistence type="predicted"/>
<gene>
    <name evidence="1" type="ORF">OXX778_LOCUS4502</name>
</gene>
<name>A0A813Q5F4_9BILA</name>
<comment type="caution">
    <text evidence="1">The sequence shown here is derived from an EMBL/GenBank/DDBJ whole genome shotgun (WGS) entry which is preliminary data.</text>
</comment>
<dbReference type="EMBL" id="CAJNOC010000444">
    <property type="protein sequence ID" value="CAF0762361.1"/>
    <property type="molecule type" value="Genomic_DNA"/>
</dbReference>
<feature type="non-terminal residue" evidence="1">
    <location>
        <position position="1"/>
    </location>
</feature>
<sequence length="79" mass="9209">NEKIAVDKWSKKNKLPKKKKFRTYNDPKPSKLTYKDQVSSLSQSVPKSSVELTYFKLDEIDEAFELIKSINKINNGLFQ</sequence>
<dbReference type="Proteomes" id="UP000663879">
    <property type="component" value="Unassembled WGS sequence"/>
</dbReference>